<evidence type="ECO:0000256" key="8">
    <source>
        <dbReference type="ARBA" id="ARBA00023170"/>
    </source>
</evidence>
<evidence type="ECO:0000256" key="9">
    <source>
        <dbReference type="ARBA" id="ARBA00023237"/>
    </source>
</evidence>
<dbReference type="PANTHER" id="PTHR30069">
    <property type="entry name" value="TONB-DEPENDENT OUTER MEMBRANE RECEPTOR"/>
    <property type="match status" value="1"/>
</dbReference>
<dbReference type="PROSITE" id="PS52016">
    <property type="entry name" value="TONB_DEPENDENT_REC_3"/>
    <property type="match status" value="1"/>
</dbReference>
<evidence type="ECO:0000256" key="4">
    <source>
        <dbReference type="ARBA" id="ARBA00022692"/>
    </source>
</evidence>
<evidence type="ECO:0000256" key="12">
    <source>
        <dbReference type="SAM" id="SignalP"/>
    </source>
</evidence>
<evidence type="ECO:0000313" key="15">
    <source>
        <dbReference type="EMBL" id="PWJ55296.1"/>
    </source>
</evidence>
<dbReference type="RefSeq" id="WP_109677254.1">
    <property type="nucleotide sequence ID" value="NZ_QGDT01000014.1"/>
</dbReference>
<dbReference type="InterPro" id="IPR039426">
    <property type="entry name" value="TonB-dep_rcpt-like"/>
</dbReference>
<dbReference type="InterPro" id="IPR036942">
    <property type="entry name" value="Beta-barrel_TonB_sf"/>
</dbReference>
<dbReference type="InterPro" id="IPR008969">
    <property type="entry name" value="CarboxyPept-like_regulatory"/>
</dbReference>
<feature type="domain" description="TonB-dependent receptor plug" evidence="14">
    <location>
        <begin position="122"/>
        <end position="231"/>
    </location>
</feature>
<dbReference type="Gene3D" id="2.40.170.20">
    <property type="entry name" value="TonB-dependent receptor, beta-barrel domain"/>
    <property type="match status" value="1"/>
</dbReference>
<keyword evidence="8" id="KW-0675">Receptor</keyword>
<protein>
    <submittedName>
        <fullName evidence="15">Carboxypeptidase-like protein</fullName>
    </submittedName>
</protein>
<dbReference type="AlphaFoldDB" id="A0A316ABZ0"/>
<dbReference type="OrthoDB" id="1109208at2"/>
<dbReference type="GO" id="GO:0015344">
    <property type="term" value="F:siderophore uptake transmembrane transporter activity"/>
    <property type="evidence" value="ECO:0007669"/>
    <property type="project" value="TreeGrafter"/>
</dbReference>
<comment type="similarity">
    <text evidence="10 11">Belongs to the TonB-dependent receptor family.</text>
</comment>
<evidence type="ECO:0000256" key="6">
    <source>
        <dbReference type="ARBA" id="ARBA00023077"/>
    </source>
</evidence>
<keyword evidence="9 10" id="KW-0998">Cell outer membrane</keyword>
<evidence type="ECO:0000313" key="16">
    <source>
        <dbReference type="Proteomes" id="UP000245880"/>
    </source>
</evidence>
<evidence type="ECO:0000256" key="10">
    <source>
        <dbReference type="PROSITE-ProRule" id="PRU01360"/>
    </source>
</evidence>
<dbReference type="GO" id="GO:0044718">
    <property type="term" value="P:siderophore transmembrane transport"/>
    <property type="evidence" value="ECO:0007669"/>
    <property type="project" value="TreeGrafter"/>
</dbReference>
<feature type="signal peptide" evidence="12">
    <location>
        <begin position="1"/>
        <end position="25"/>
    </location>
</feature>
<proteinExistence type="inferred from homology"/>
<keyword evidence="15" id="KW-0378">Hydrolase</keyword>
<dbReference type="GO" id="GO:0009279">
    <property type="term" value="C:cell outer membrane"/>
    <property type="evidence" value="ECO:0007669"/>
    <property type="project" value="UniProtKB-SubCell"/>
</dbReference>
<evidence type="ECO:0000256" key="5">
    <source>
        <dbReference type="ARBA" id="ARBA00022729"/>
    </source>
</evidence>
<dbReference type="Pfam" id="PF07715">
    <property type="entry name" value="Plug"/>
    <property type="match status" value="1"/>
</dbReference>
<dbReference type="InterPro" id="IPR000531">
    <property type="entry name" value="Beta-barrel_TonB"/>
</dbReference>
<evidence type="ECO:0000259" key="13">
    <source>
        <dbReference type="Pfam" id="PF00593"/>
    </source>
</evidence>
<dbReference type="InterPro" id="IPR037066">
    <property type="entry name" value="Plug_dom_sf"/>
</dbReference>
<organism evidence="15 16">
    <name type="scientific">Dyadobacter jejuensis</name>
    <dbReference type="NCBI Taxonomy" id="1082580"/>
    <lineage>
        <taxon>Bacteria</taxon>
        <taxon>Pseudomonadati</taxon>
        <taxon>Bacteroidota</taxon>
        <taxon>Cytophagia</taxon>
        <taxon>Cytophagales</taxon>
        <taxon>Spirosomataceae</taxon>
        <taxon>Dyadobacter</taxon>
    </lineage>
</organism>
<keyword evidence="15" id="KW-0645">Protease</keyword>
<feature type="domain" description="TonB-dependent receptor-like beta-barrel" evidence="13">
    <location>
        <begin position="575"/>
        <end position="988"/>
    </location>
</feature>
<comment type="caution">
    <text evidence="15">The sequence shown here is derived from an EMBL/GenBank/DDBJ whole genome shotgun (WGS) entry which is preliminary data.</text>
</comment>
<evidence type="ECO:0000256" key="2">
    <source>
        <dbReference type="ARBA" id="ARBA00022448"/>
    </source>
</evidence>
<dbReference type="Proteomes" id="UP000245880">
    <property type="component" value="Unassembled WGS sequence"/>
</dbReference>
<accession>A0A316ABZ0</accession>
<sequence length="1018" mass="111106">MKKYIIPKSLFLVSILWLQSMVASAQFTLSGSVRDAATQEPLIGVSLQIKGKVIGTITDQEGLFSLTTTTDPPFVLVVSSIGYATIEEAISPGQTQLQLALTEQVVMGRELVVSASRVEESVMQSPVSIEKIDIRTIRETPQSSFYDALQNLKGIEMSTQSLTFRSVSTRGFGANGNTRVVQLIDGMDNQAPGLNFPVGNVAGIPELDVESVEVLPGAASALYGPNAINGIILMNSKSPFTYQGLSAYAKTGVMHASNRTTVNTPFYDVGVRYAKAFNNKLAFKVNASYLTAKDWQATDYRDMSLTNGSTLDNNTDNIRNNPTYNGVNRFGDGTVGSNFGAGIYANLYGNGLPGDGQNGTSSVLGAIMTTPVTATGATLPQLLGGADPAQQLAVSRNIFNQIVPNSYYIGAPGYAENQLTNYPAKSLKLNASIHYRLNDDIEAILQANWGKGSAVYTAADRYNIQNFTIGQYKAEVRGSNFFVRAYTTRENSGDAHALGVMGDLLSQKYLLSIGGALPSILPGFVGTSLNNYAGAFLQSFSTGLAQGLTQQQALAAAYQSANTFASANSTSWLEAALAPSITAANEAYLPGGTLFDSSIEELKKKPIPSGAKFLDKSNLYHGEAMYNFNKQINPKTLELVVGASYRLYDLNSEGTLFETQDGTPEGKEFNINEWGAYAQGSKTFKDVFKLTASVRYDKNENFKGQFSPRVSGVWTVAGEHNFRASFQRGFRIPTTQNQYINLKTPNVRLIGGLPLFRDKYAMYDNPVYAQTDVTPAALADGSLKPYEFKEWEPERVETYEVGYKGVVGRKLYIDAFYYYNRFLTFDGVQLVLQKINPNGPITDLGDASKRNAYSFPVNASQIVKNSGWGIGFDYVLGKGYTFNANVTQNQLNNGDELKRNDPSFISFFNSPKYRYNLGFSNRDINRSGWGFGVTFRQQTEMVWHSTLATIVSTVGDQTVIPGYSTLDAQISKKITPIRSIVKVGATNLTGKLYTTGWANPSVGSMYYISVTFDQMFNR</sequence>
<keyword evidence="16" id="KW-1185">Reference proteome</keyword>
<reference evidence="15 16" key="1">
    <citation type="submission" date="2018-03" db="EMBL/GenBank/DDBJ databases">
        <title>Genomic Encyclopedia of Archaeal and Bacterial Type Strains, Phase II (KMG-II): from individual species to whole genera.</title>
        <authorList>
            <person name="Goeker M."/>
        </authorList>
    </citation>
    <scope>NUCLEOTIDE SEQUENCE [LARGE SCALE GENOMIC DNA]</scope>
    <source>
        <strain evidence="15 16">DSM 100346</strain>
    </source>
</reference>
<keyword evidence="4 10" id="KW-0812">Transmembrane</keyword>
<keyword evidence="5 12" id="KW-0732">Signal</keyword>
<feature type="chain" id="PRO_5016458414" evidence="12">
    <location>
        <begin position="26"/>
        <end position="1018"/>
    </location>
</feature>
<gene>
    <name evidence="15" type="ORF">CLV98_11465</name>
</gene>
<keyword evidence="7 10" id="KW-0472">Membrane</keyword>
<evidence type="ECO:0000259" key="14">
    <source>
        <dbReference type="Pfam" id="PF07715"/>
    </source>
</evidence>
<dbReference type="EMBL" id="QGDT01000014">
    <property type="protein sequence ID" value="PWJ55296.1"/>
    <property type="molecule type" value="Genomic_DNA"/>
</dbReference>
<keyword evidence="2 10" id="KW-0813">Transport</keyword>
<keyword evidence="3 10" id="KW-1134">Transmembrane beta strand</keyword>
<name>A0A316ABZ0_9BACT</name>
<dbReference type="GO" id="GO:0004180">
    <property type="term" value="F:carboxypeptidase activity"/>
    <property type="evidence" value="ECO:0007669"/>
    <property type="project" value="UniProtKB-KW"/>
</dbReference>
<dbReference type="SUPFAM" id="SSF56935">
    <property type="entry name" value="Porins"/>
    <property type="match status" value="1"/>
</dbReference>
<dbReference type="Pfam" id="PF13715">
    <property type="entry name" value="CarbopepD_reg_2"/>
    <property type="match status" value="1"/>
</dbReference>
<dbReference type="InterPro" id="IPR012910">
    <property type="entry name" value="Plug_dom"/>
</dbReference>
<comment type="subcellular location">
    <subcellularLocation>
        <location evidence="1 10">Cell outer membrane</location>
        <topology evidence="1 10">Multi-pass membrane protein</topology>
    </subcellularLocation>
</comment>
<evidence type="ECO:0000256" key="3">
    <source>
        <dbReference type="ARBA" id="ARBA00022452"/>
    </source>
</evidence>
<keyword evidence="15" id="KW-0121">Carboxypeptidase</keyword>
<evidence type="ECO:0000256" key="1">
    <source>
        <dbReference type="ARBA" id="ARBA00004571"/>
    </source>
</evidence>
<evidence type="ECO:0000256" key="7">
    <source>
        <dbReference type="ARBA" id="ARBA00023136"/>
    </source>
</evidence>
<keyword evidence="6 11" id="KW-0798">TonB box</keyword>
<dbReference type="PANTHER" id="PTHR30069:SF29">
    <property type="entry name" value="HEMOGLOBIN AND HEMOGLOBIN-HAPTOGLOBIN-BINDING PROTEIN 1-RELATED"/>
    <property type="match status" value="1"/>
</dbReference>
<dbReference type="Gene3D" id="2.170.130.10">
    <property type="entry name" value="TonB-dependent receptor, plug domain"/>
    <property type="match status" value="1"/>
</dbReference>
<evidence type="ECO:0000256" key="11">
    <source>
        <dbReference type="RuleBase" id="RU003357"/>
    </source>
</evidence>
<dbReference type="SUPFAM" id="SSF49464">
    <property type="entry name" value="Carboxypeptidase regulatory domain-like"/>
    <property type="match status" value="1"/>
</dbReference>
<dbReference type="Pfam" id="PF00593">
    <property type="entry name" value="TonB_dep_Rec_b-barrel"/>
    <property type="match status" value="1"/>
</dbReference>